<comment type="catalytic activity">
    <reaction evidence="6">
        <text>D-mannitol 1-phosphate + NAD(+) = beta-D-fructose 6-phosphate + NADH + H(+)</text>
        <dbReference type="Rhea" id="RHEA:19661"/>
        <dbReference type="ChEBI" id="CHEBI:15378"/>
        <dbReference type="ChEBI" id="CHEBI:57540"/>
        <dbReference type="ChEBI" id="CHEBI:57634"/>
        <dbReference type="ChEBI" id="CHEBI:57945"/>
        <dbReference type="ChEBI" id="CHEBI:61381"/>
        <dbReference type="EC" id="1.1.1.17"/>
    </reaction>
</comment>
<evidence type="ECO:0000313" key="10">
    <source>
        <dbReference type="Proteomes" id="UP000298654"/>
    </source>
</evidence>
<dbReference type="Pfam" id="PF08125">
    <property type="entry name" value="Mannitol_dh_C"/>
    <property type="match status" value="1"/>
</dbReference>
<evidence type="ECO:0000259" key="7">
    <source>
        <dbReference type="Pfam" id="PF01232"/>
    </source>
</evidence>
<dbReference type="Gene3D" id="1.10.1040.10">
    <property type="entry name" value="N-(1-d-carboxylethyl)-l-norvaline Dehydrogenase, domain 2"/>
    <property type="match status" value="1"/>
</dbReference>
<dbReference type="EMBL" id="CP034900">
    <property type="protein sequence ID" value="QCI16215.1"/>
    <property type="molecule type" value="Genomic_DNA"/>
</dbReference>
<reference evidence="9 10" key="1">
    <citation type="submission" date="2018-12" db="EMBL/GenBank/DDBJ databases">
        <authorList>
            <person name="Chong R.A."/>
        </authorList>
    </citation>
    <scope>NUCLEOTIDE SEQUENCE [LARGE SCALE GENOMIC DNA]</scope>
    <source>
        <strain evidence="9 10">Aar</strain>
    </source>
</reference>
<feature type="domain" description="Mannitol dehydrogenase C-terminal" evidence="8">
    <location>
        <begin position="206"/>
        <end position="347"/>
    </location>
</feature>
<dbReference type="RefSeq" id="WP_158364909.1">
    <property type="nucleotide sequence ID" value="NZ_CP034900.1"/>
</dbReference>
<evidence type="ECO:0000313" key="9">
    <source>
        <dbReference type="EMBL" id="QCI16215.1"/>
    </source>
</evidence>
<evidence type="ECO:0000259" key="8">
    <source>
        <dbReference type="Pfam" id="PF08125"/>
    </source>
</evidence>
<dbReference type="PANTHER" id="PTHR30524:SF0">
    <property type="entry name" value="ALTRONATE OXIDOREDUCTASE-RELATED"/>
    <property type="match status" value="1"/>
</dbReference>
<keyword evidence="4 6" id="KW-0560">Oxidoreductase</keyword>
<evidence type="ECO:0000256" key="2">
    <source>
        <dbReference type="ARBA" id="ARBA00012939"/>
    </source>
</evidence>
<dbReference type="PRINTS" id="PR00084">
    <property type="entry name" value="MTLDHDRGNASE"/>
</dbReference>
<organism evidence="9 10">
    <name type="scientific">Buchnera aphidicola</name>
    <name type="common">Artemisaphis artemisicola</name>
    <dbReference type="NCBI Taxonomy" id="1241836"/>
    <lineage>
        <taxon>Bacteria</taxon>
        <taxon>Pseudomonadati</taxon>
        <taxon>Pseudomonadota</taxon>
        <taxon>Gammaproteobacteria</taxon>
        <taxon>Enterobacterales</taxon>
        <taxon>Erwiniaceae</taxon>
        <taxon>Buchnera</taxon>
    </lineage>
</organism>
<gene>
    <name evidence="6" type="primary">mtlD</name>
    <name evidence="9" type="ORF">D9V59_02865</name>
</gene>
<reference evidence="9 10" key="2">
    <citation type="submission" date="2019-05" db="EMBL/GenBank/DDBJ databases">
        <title>Genome evolution of the obligate endosymbiont Buchnera aphidicola.</title>
        <authorList>
            <person name="Moran N.A."/>
        </authorList>
    </citation>
    <scope>NUCLEOTIDE SEQUENCE [LARGE SCALE GENOMIC DNA]</scope>
    <source>
        <strain evidence="9 10">Aar</strain>
    </source>
</reference>
<evidence type="ECO:0000256" key="5">
    <source>
        <dbReference type="ARBA" id="ARBA00023027"/>
    </source>
</evidence>
<dbReference type="InterPro" id="IPR023028">
    <property type="entry name" value="Mannitol_1_phos_5_DH"/>
</dbReference>
<dbReference type="InterPro" id="IPR036291">
    <property type="entry name" value="NAD(P)-bd_dom_sf"/>
</dbReference>
<dbReference type="SUPFAM" id="SSF51735">
    <property type="entry name" value="NAD(P)-binding Rossmann-fold domains"/>
    <property type="match status" value="1"/>
</dbReference>
<dbReference type="OrthoDB" id="271711at2"/>
<keyword evidence="5 6" id="KW-0520">NAD</keyword>
<name>A0A4D6XTP0_9GAMM</name>
<dbReference type="InterPro" id="IPR000669">
    <property type="entry name" value="Mannitol_DH"/>
</dbReference>
<evidence type="ECO:0000256" key="3">
    <source>
        <dbReference type="ARBA" id="ARBA00016219"/>
    </source>
</evidence>
<dbReference type="InterPro" id="IPR013131">
    <property type="entry name" value="Mannitol_DH_N"/>
</dbReference>
<dbReference type="NCBIfam" id="NF002652">
    <property type="entry name" value="PRK02318.2-5"/>
    <property type="match status" value="1"/>
</dbReference>
<dbReference type="InterPro" id="IPR013118">
    <property type="entry name" value="Mannitol_DH_C"/>
</dbReference>
<sequence>MKVLHFGAGNIGRGFIGRILSESGYDVIFSDIDQNLINIINSNQQYTVKIVGNHQEKIINVRKVSAVHFHDLKIMKIISSVKLITTAVGANALHVVALILAQGILLKIKNGSITPLNIIACENKVQASSFLKKEILKKLSPIYHDYLNKYVGFIDCSIDTIIPLVHFKNNKDVLFLLAEDFKEWIVDVNQFKGDLPKIIDIKYSDNLKSFIERKLFTLNTGHAIAAYLGLMKNYNSIQESMLDEEIRLVVKSAMEESGLVLIKRYNFNKNEHANYINKIFSRFDNPFLSDSLKRIARNPLQKLGNKERLIGPLLGSIQYNLPYFNLSKGIAAAFHYHNPQDLESMKISSFVKDKGIENAIIKICNLSKNSPELYSIILEYINFFNKKK</sequence>
<dbReference type="InterPro" id="IPR008927">
    <property type="entry name" value="6-PGluconate_DH-like_C_sf"/>
</dbReference>
<dbReference type="InterPro" id="IPR013328">
    <property type="entry name" value="6PGD_dom2"/>
</dbReference>
<comment type="similarity">
    <text evidence="1 6">Belongs to the mannitol dehydrogenase family.</text>
</comment>
<dbReference type="NCBIfam" id="NF002646">
    <property type="entry name" value="PRK02318.1-2"/>
    <property type="match status" value="1"/>
</dbReference>
<evidence type="ECO:0000256" key="1">
    <source>
        <dbReference type="ARBA" id="ARBA00006541"/>
    </source>
</evidence>
<dbReference type="HAMAP" id="MF_00196">
    <property type="entry name" value="Mannitol_dehydrog"/>
    <property type="match status" value="1"/>
</dbReference>
<dbReference type="SUPFAM" id="SSF48179">
    <property type="entry name" value="6-phosphogluconate dehydrogenase C-terminal domain-like"/>
    <property type="match status" value="1"/>
</dbReference>
<dbReference type="GO" id="GO:0005829">
    <property type="term" value="C:cytosol"/>
    <property type="evidence" value="ECO:0007669"/>
    <property type="project" value="TreeGrafter"/>
</dbReference>
<evidence type="ECO:0000256" key="4">
    <source>
        <dbReference type="ARBA" id="ARBA00023002"/>
    </source>
</evidence>
<dbReference type="Proteomes" id="UP000298654">
    <property type="component" value="Chromosome"/>
</dbReference>
<dbReference type="Pfam" id="PF01232">
    <property type="entry name" value="Mannitol_dh"/>
    <property type="match status" value="1"/>
</dbReference>
<dbReference type="NCBIfam" id="NF002650">
    <property type="entry name" value="PRK02318.2-2"/>
    <property type="match status" value="1"/>
</dbReference>
<dbReference type="EC" id="1.1.1.17" evidence="2 6"/>
<dbReference type="GO" id="GO:0019592">
    <property type="term" value="P:mannitol catabolic process"/>
    <property type="evidence" value="ECO:0007669"/>
    <property type="project" value="TreeGrafter"/>
</dbReference>
<dbReference type="AlphaFoldDB" id="A0A4D6XTP0"/>
<protein>
    <recommendedName>
        <fullName evidence="3 6">Mannitol-1-phosphate 5-dehydrogenase</fullName>
        <ecNumber evidence="2 6">1.1.1.17</ecNumber>
    </recommendedName>
</protein>
<feature type="binding site" evidence="6">
    <location>
        <begin position="3"/>
        <end position="14"/>
    </location>
    <ligand>
        <name>NAD(+)</name>
        <dbReference type="ChEBI" id="CHEBI:57540"/>
    </ligand>
</feature>
<accession>A0A4D6XTP0</accession>
<dbReference type="GO" id="GO:0008926">
    <property type="term" value="F:mannitol-1-phosphate 5-dehydrogenase activity"/>
    <property type="evidence" value="ECO:0007669"/>
    <property type="project" value="UniProtKB-UniRule"/>
</dbReference>
<dbReference type="PANTHER" id="PTHR30524">
    <property type="entry name" value="MANNITOL-1-PHOSPHATE 5-DEHYDROGENASE"/>
    <property type="match status" value="1"/>
</dbReference>
<feature type="domain" description="Mannitol dehydrogenase N-terminal" evidence="7">
    <location>
        <begin position="1"/>
        <end position="198"/>
    </location>
</feature>
<dbReference type="Gene3D" id="3.40.50.720">
    <property type="entry name" value="NAD(P)-binding Rossmann-like Domain"/>
    <property type="match status" value="1"/>
</dbReference>
<evidence type="ECO:0000256" key="6">
    <source>
        <dbReference type="HAMAP-Rule" id="MF_00196"/>
    </source>
</evidence>
<proteinExistence type="inferred from homology"/>